<evidence type="ECO:0000313" key="2">
    <source>
        <dbReference type="Proteomes" id="UP000324222"/>
    </source>
</evidence>
<gene>
    <name evidence="1" type="ORF">E2C01_033959</name>
</gene>
<proteinExistence type="predicted"/>
<organism evidence="1 2">
    <name type="scientific">Portunus trituberculatus</name>
    <name type="common">Swimming crab</name>
    <name type="synonym">Neptunus trituberculatus</name>
    <dbReference type="NCBI Taxonomy" id="210409"/>
    <lineage>
        <taxon>Eukaryota</taxon>
        <taxon>Metazoa</taxon>
        <taxon>Ecdysozoa</taxon>
        <taxon>Arthropoda</taxon>
        <taxon>Crustacea</taxon>
        <taxon>Multicrustacea</taxon>
        <taxon>Malacostraca</taxon>
        <taxon>Eumalacostraca</taxon>
        <taxon>Eucarida</taxon>
        <taxon>Decapoda</taxon>
        <taxon>Pleocyemata</taxon>
        <taxon>Brachyura</taxon>
        <taxon>Eubrachyura</taxon>
        <taxon>Portunoidea</taxon>
        <taxon>Portunidae</taxon>
        <taxon>Portuninae</taxon>
        <taxon>Portunus</taxon>
    </lineage>
</organism>
<dbReference type="Proteomes" id="UP000324222">
    <property type="component" value="Unassembled WGS sequence"/>
</dbReference>
<sequence>MREGRGADKSNALSTKPTTTCRPVGSALVSTDKDMDINTLGTSGVLSAIHCYTCTCVCPTSTYPTTMPQHDATKSASARSQFLGLRPIPIIRQVNRGYSVEED</sequence>
<keyword evidence="2" id="KW-1185">Reference proteome</keyword>
<dbReference type="EMBL" id="VSRR010004678">
    <property type="protein sequence ID" value="MPC40402.1"/>
    <property type="molecule type" value="Genomic_DNA"/>
</dbReference>
<accession>A0A5B7F1J0</accession>
<comment type="caution">
    <text evidence="1">The sequence shown here is derived from an EMBL/GenBank/DDBJ whole genome shotgun (WGS) entry which is preliminary data.</text>
</comment>
<reference evidence="1 2" key="1">
    <citation type="submission" date="2019-05" db="EMBL/GenBank/DDBJ databases">
        <title>Another draft genome of Portunus trituberculatus and its Hox gene families provides insights of decapod evolution.</title>
        <authorList>
            <person name="Jeong J.-H."/>
            <person name="Song I."/>
            <person name="Kim S."/>
            <person name="Choi T."/>
            <person name="Kim D."/>
            <person name="Ryu S."/>
            <person name="Kim W."/>
        </authorList>
    </citation>
    <scope>NUCLEOTIDE SEQUENCE [LARGE SCALE GENOMIC DNA]</scope>
    <source>
        <tissue evidence="1">Muscle</tissue>
    </source>
</reference>
<evidence type="ECO:0000313" key="1">
    <source>
        <dbReference type="EMBL" id="MPC40402.1"/>
    </source>
</evidence>
<name>A0A5B7F1J0_PORTR</name>
<dbReference type="AlphaFoldDB" id="A0A5B7F1J0"/>
<protein>
    <submittedName>
        <fullName evidence="1">Uncharacterized protein</fullName>
    </submittedName>
</protein>